<dbReference type="InterPro" id="IPR001789">
    <property type="entry name" value="Sig_transdc_resp-reg_receiver"/>
</dbReference>
<evidence type="ECO:0000256" key="1">
    <source>
        <dbReference type="ARBA" id="ARBA00022553"/>
    </source>
</evidence>
<evidence type="ECO:0000259" key="5">
    <source>
        <dbReference type="PROSITE" id="PS50110"/>
    </source>
</evidence>
<evidence type="ECO:0000259" key="4">
    <source>
        <dbReference type="PROSITE" id="PS50043"/>
    </source>
</evidence>
<feature type="domain" description="HTH luxR-type" evidence="4">
    <location>
        <begin position="143"/>
        <end position="208"/>
    </location>
</feature>
<dbReference type="SUPFAM" id="SSF46894">
    <property type="entry name" value="C-terminal effector domain of the bipartite response regulators"/>
    <property type="match status" value="1"/>
</dbReference>
<keyword evidence="2" id="KW-0238">DNA-binding</keyword>
<evidence type="ECO:0000256" key="3">
    <source>
        <dbReference type="PROSITE-ProRule" id="PRU00169"/>
    </source>
</evidence>
<dbReference type="RefSeq" id="WP_099554262.1">
    <property type="nucleotide sequence ID" value="NZ_LT960614.1"/>
</dbReference>
<dbReference type="SUPFAM" id="SSF52172">
    <property type="entry name" value="CheY-like"/>
    <property type="match status" value="1"/>
</dbReference>
<dbReference type="GO" id="GO:0000160">
    <property type="term" value="P:phosphorelay signal transduction system"/>
    <property type="evidence" value="ECO:0007669"/>
    <property type="project" value="InterPro"/>
</dbReference>
<keyword evidence="1 3" id="KW-0597">Phosphoprotein</keyword>
<dbReference type="Pfam" id="PF00196">
    <property type="entry name" value="GerE"/>
    <property type="match status" value="1"/>
</dbReference>
<keyword evidence="6" id="KW-0378">Hydrolase</keyword>
<dbReference type="PANTHER" id="PTHR45566">
    <property type="entry name" value="HTH-TYPE TRANSCRIPTIONAL REGULATOR YHJB-RELATED"/>
    <property type="match status" value="1"/>
</dbReference>
<organism evidence="6 7">
    <name type="scientific">Hartmannibacter diazotrophicus</name>
    <dbReference type="NCBI Taxonomy" id="1482074"/>
    <lineage>
        <taxon>Bacteria</taxon>
        <taxon>Pseudomonadati</taxon>
        <taxon>Pseudomonadota</taxon>
        <taxon>Alphaproteobacteria</taxon>
        <taxon>Hyphomicrobiales</taxon>
        <taxon>Pleomorphomonadaceae</taxon>
        <taxon>Hartmannibacter</taxon>
    </lineage>
</organism>
<dbReference type="GO" id="GO:0008233">
    <property type="term" value="F:peptidase activity"/>
    <property type="evidence" value="ECO:0007669"/>
    <property type="project" value="UniProtKB-KW"/>
</dbReference>
<dbReference type="Gene3D" id="1.10.10.10">
    <property type="entry name" value="Winged helix-like DNA-binding domain superfamily/Winged helix DNA-binding domain"/>
    <property type="match status" value="1"/>
</dbReference>
<feature type="modified residue" description="4-aspartylphosphate" evidence="3">
    <location>
        <position position="55"/>
    </location>
</feature>
<dbReference type="PANTHER" id="PTHR45566:SF1">
    <property type="entry name" value="HTH-TYPE TRANSCRIPTIONAL REGULATOR YHJB-RELATED"/>
    <property type="match status" value="1"/>
</dbReference>
<dbReference type="InterPro" id="IPR051015">
    <property type="entry name" value="EvgA-like"/>
</dbReference>
<protein>
    <submittedName>
        <fullName evidence="6">Protease production enhancer protein</fullName>
    </submittedName>
</protein>
<dbReference type="OrthoDB" id="9814495at2"/>
<dbReference type="InterPro" id="IPR011006">
    <property type="entry name" value="CheY-like_superfamily"/>
</dbReference>
<dbReference type="EMBL" id="LT960614">
    <property type="protein sequence ID" value="SON54167.1"/>
    <property type="molecule type" value="Genomic_DNA"/>
</dbReference>
<dbReference type="PRINTS" id="PR00038">
    <property type="entry name" value="HTHLUXR"/>
</dbReference>
<dbReference type="GO" id="GO:0006508">
    <property type="term" value="P:proteolysis"/>
    <property type="evidence" value="ECO:0007669"/>
    <property type="project" value="UniProtKB-KW"/>
</dbReference>
<dbReference type="InterPro" id="IPR058245">
    <property type="entry name" value="NreC/VraR/RcsB-like_REC"/>
</dbReference>
<feature type="domain" description="Response regulatory" evidence="5">
    <location>
        <begin position="3"/>
        <end position="120"/>
    </location>
</feature>
<dbReference type="Pfam" id="PF00072">
    <property type="entry name" value="Response_reg"/>
    <property type="match status" value="1"/>
</dbReference>
<sequence>MTAFLIVDDHPLFREALQSAIHRDYPDAVIEEAGSIDLAHEKLASGLDVDLALVDLSMPDTQGFDGLLRLRTAFPRLPLAVVSAMEDPRIVREALTYGIAGFIPKSSRREELGKAIGDIMAGLVYVPEGIEAAEPADQTRTDLVTKLKTLTPQQMRVLQMLRQGLLNKQIAYELGVGETTVKAHVSEILRKLGVYSRTQAVIEAGRIDFSEVLGEDAKA</sequence>
<keyword evidence="7" id="KW-1185">Reference proteome</keyword>
<proteinExistence type="predicted"/>
<dbReference type="InterPro" id="IPR036388">
    <property type="entry name" value="WH-like_DNA-bd_sf"/>
</dbReference>
<dbReference type="AlphaFoldDB" id="A0A2C9D1C8"/>
<dbReference type="SMART" id="SM00421">
    <property type="entry name" value="HTH_LUXR"/>
    <property type="match status" value="1"/>
</dbReference>
<accession>A0A2C9D1C8</accession>
<dbReference type="InterPro" id="IPR000792">
    <property type="entry name" value="Tscrpt_reg_LuxR_C"/>
</dbReference>
<dbReference type="InterPro" id="IPR016032">
    <property type="entry name" value="Sig_transdc_resp-reg_C-effctor"/>
</dbReference>
<dbReference type="CDD" id="cd17535">
    <property type="entry name" value="REC_NarL-like"/>
    <property type="match status" value="1"/>
</dbReference>
<keyword evidence="6" id="KW-0645">Protease</keyword>
<evidence type="ECO:0000313" key="7">
    <source>
        <dbReference type="Proteomes" id="UP000223606"/>
    </source>
</evidence>
<dbReference type="SMART" id="SM00448">
    <property type="entry name" value="REC"/>
    <property type="match status" value="1"/>
</dbReference>
<dbReference type="PROSITE" id="PS50043">
    <property type="entry name" value="HTH_LUXR_2"/>
    <property type="match status" value="1"/>
</dbReference>
<dbReference type="KEGG" id="hdi:HDIA_0626"/>
<name>A0A2C9D1C8_9HYPH</name>
<evidence type="ECO:0000256" key="2">
    <source>
        <dbReference type="ARBA" id="ARBA00023125"/>
    </source>
</evidence>
<dbReference type="CDD" id="cd06170">
    <property type="entry name" value="LuxR_C_like"/>
    <property type="match status" value="1"/>
</dbReference>
<dbReference type="Gene3D" id="3.40.50.2300">
    <property type="match status" value="1"/>
</dbReference>
<dbReference type="GO" id="GO:0006355">
    <property type="term" value="P:regulation of DNA-templated transcription"/>
    <property type="evidence" value="ECO:0007669"/>
    <property type="project" value="InterPro"/>
</dbReference>
<dbReference type="GO" id="GO:0003677">
    <property type="term" value="F:DNA binding"/>
    <property type="evidence" value="ECO:0007669"/>
    <property type="project" value="UniProtKB-KW"/>
</dbReference>
<dbReference type="Proteomes" id="UP000223606">
    <property type="component" value="Chromosome 1"/>
</dbReference>
<evidence type="ECO:0000313" key="6">
    <source>
        <dbReference type="EMBL" id="SON54167.1"/>
    </source>
</evidence>
<dbReference type="PROSITE" id="PS50110">
    <property type="entry name" value="RESPONSE_REGULATORY"/>
    <property type="match status" value="1"/>
</dbReference>
<reference evidence="7" key="1">
    <citation type="submission" date="2017-09" db="EMBL/GenBank/DDBJ databases">
        <title>Genome sequence of Nannocystis excedens DSM 71.</title>
        <authorList>
            <person name="Blom J."/>
        </authorList>
    </citation>
    <scope>NUCLEOTIDE SEQUENCE [LARGE SCALE GENOMIC DNA]</scope>
    <source>
        <strain evidence="7">type strain: E19</strain>
    </source>
</reference>
<gene>
    <name evidence="6" type="primary">degU</name>
    <name evidence="6" type="ORF">HDIA_0626</name>
</gene>